<sequence length="85" mass="10135">MARNNEIVDLDKNTSQPFRLMVPRKKKNKKKHSETRKDLRWCFQPFASLVCFFFFLLFVLIFSCSYGGFWFCPPSSLHFSLSFNI</sequence>
<proteinExistence type="predicted"/>
<dbReference type="Gramene" id="rna1475">
    <property type="protein sequence ID" value="RHN77964.1"/>
    <property type="gene ID" value="gene1475"/>
</dbReference>
<evidence type="ECO:0008006" key="3">
    <source>
        <dbReference type="Google" id="ProtNLM"/>
    </source>
</evidence>
<dbReference type="AlphaFoldDB" id="A0A396JL95"/>
<keyword evidence="1" id="KW-0472">Membrane</keyword>
<protein>
    <recommendedName>
        <fullName evidence="3">Transmembrane protein</fullName>
    </recommendedName>
</protein>
<keyword evidence="1" id="KW-0812">Transmembrane</keyword>
<name>A0A396JL95_MEDTR</name>
<gene>
    <name evidence="2" type="ORF">MtrunA17_Chr1g0160401</name>
</gene>
<dbReference type="Proteomes" id="UP000265566">
    <property type="component" value="Chromosome 1"/>
</dbReference>
<accession>A0A396JL95</accession>
<feature type="transmembrane region" description="Helical" evidence="1">
    <location>
        <begin position="46"/>
        <end position="71"/>
    </location>
</feature>
<comment type="caution">
    <text evidence="2">The sequence shown here is derived from an EMBL/GenBank/DDBJ whole genome shotgun (WGS) entry which is preliminary data.</text>
</comment>
<evidence type="ECO:0000313" key="2">
    <source>
        <dbReference type="EMBL" id="RHN77964.1"/>
    </source>
</evidence>
<evidence type="ECO:0000256" key="1">
    <source>
        <dbReference type="SAM" id="Phobius"/>
    </source>
</evidence>
<organism evidence="2">
    <name type="scientific">Medicago truncatula</name>
    <name type="common">Barrel medic</name>
    <name type="synonym">Medicago tribuloides</name>
    <dbReference type="NCBI Taxonomy" id="3880"/>
    <lineage>
        <taxon>Eukaryota</taxon>
        <taxon>Viridiplantae</taxon>
        <taxon>Streptophyta</taxon>
        <taxon>Embryophyta</taxon>
        <taxon>Tracheophyta</taxon>
        <taxon>Spermatophyta</taxon>
        <taxon>Magnoliopsida</taxon>
        <taxon>eudicotyledons</taxon>
        <taxon>Gunneridae</taxon>
        <taxon>Pentapetalae</taxon>
        <taxon>rosids</taxon>
        <taxon>fabids</taxon>
        <taxon>Fabales</taxon>
        <taxon>Fabaceae</taxon>
        <taxon>Papilionoideae</taxon>
        <taxon>50 kb inversion clade</taxon>
        <taxon>NPAAA clade</taxon>
        <taxon>Hologalegina</taxon>
        <taxon>IRL clade</taxon>
        <taxon>Trifolieae</taxon>
        <taxon>Medicago</taxon>
    </lineage>
</organism>
<reference evidence="2" key="1">
    <citation type="journal article" date="2018" name="Nat. Plants">
        <title>Whole-genome landscape of Medicago truncatula symbiotic genes.</title>
        <authorList>
            <person name="Pecrix Y."/>
            <person name="Gamas P."/>
            <person name="Carrere S."/>
        </authorList>
    </citation>
    <scope>NUCLEOTIDE SEQUENCE</scope>
    <source>
        <tissue evidence="2">Leaves</tissue>
    </source>
</reference>
<dbReference type="EMBL" id="PSQE01000001">
    <property type="protein sequence ID" value="RHN77964.1"/>
    <property type="molecule type" value="Genomic_DNA"/>
</dbReference>
<keyword evidence="1" id="KW-1133">Transmembrane helix</keyword>